<dbReference type="Proteomes" id="UP001055712">
    <property type="component" value="Unassembled WGS sequence"/>
</dbReference>
<evidence type="ECO:0000256" key="1">
    <source>
        <dbReference type="SAM" id="MobiDB-lite"/>
    </source>
</evidence>
<dbReference type="AlphaFoldDB" id="A0A9D4Z0T1"/>
<accession>A0A9D4Z0T1</accession>
<dbReference type="PANTHER" id="PTHR47597">
    <property type="entry name" value="IS A MEMBER OF THE PF|00364 BIOTIN-REQUIRING ENZYMES FAMILY-RELATED"/>
    <property type="match status" value="1"/>
</dbReference>
<keyword evidence="4" id="KW-1185">Reference proteome</keyword>
<feature type="compositionally biased region" description="Acidic residues" evidence="1">
    <location>
        <begin position="64"/>
        <end position="75"/>
    </location>
</feature>
<evidence type="ECO:0000313" key="3">
    <source>
        <dbReference type="EMBL" id="KAI3436243.1"/>
    </source>
</evidence>
<dbReference type="InterPro" id="IPR053217">
    <property type="entry name" value="ACC_Biotin_Carrier"/>
</dbReference>
<dbReference type="SUPFAM" id="SSF51230">
    <property type="entry name" value="Single hybrid motif"/>
    <property type="match status" value="1"/>
</dbReference>
<feature type="region of interest" description="Disordered" evidence="1">
    <location>
        <begin position="1"/>
        <end position="77"/>
    </location>
</feature>
<dbReference type="SMR" id="A0A9D4Z0T1"/>
<feature type="domain" description="Lipoyl-binding" evidence="2">
    <location>
        <begin position="185"/>
        <end position="241"/>
    </location>
</feature>
<comment type="caution">
    <text evidence="3">The sequence shown here is derived from an EMBL/GenBank/DDBJ whole genome shotgun (WGS) entry which is preliminary data.</text>
</comment>
<evidence type="ECO:0000313" key="4">
    <source>
        <dbReference type="Proteomes" id="UP001055712"/>
    </source>
</evidence>
<dbReference type="InterPro" id="IPR011053">
    <property type="entry name" value="Single_hybrid_motif"/>
</dbReference>
<dbReference type="PANTHER" id="PTHR47597:SF1">
    <property type="entry name" value="IS A MEMBER OF THE PF|00364 BIOTIN-REQUIRING ENZYMES FAMILY-RELATED"/>
    <property type="match status" value="1"/>
</dbReference>
<dbReference type="OrthoDB" id="529457at2759"/>
<feature type="compositionally biased region" description="Basic and acidic residues" evidence="1">
    <location>
        <begin position="49"/>
        <end position="63"/>
    </location>
</feature>
<dbReference type="InterPro" id="IPR000089">
    <property type="entry name" value="Biotin_lipoyl"/>
</dbReference>
<dbReference type="Gene3D" id="2.40.50.100">
    <property type="match status" value="1"/>
</dbReference>
<sequence>MATAALSTARAGRFVGSRQAATPRRLAASAAGPRRLVCSRATQLTEAKNSAKHEKSEKVSKHEEEEEEFEGDDDGLSPQQVETLLSVLCEETDIAEVELKMGGFRMRVRRSLTGATPAAAAPAPVAAAPAPAPPAAAPTQWAQAQSASLSSAESVDEDEGLLDVTANKVGILRRGRYMKGKQVGKGNMVQPGDQVKKGQTLAYIEQLGTHWPLESPQAGEVVEFLVDEGSPVEYKEPVLVISPFFGGHIIGDSKHA</sequence>
<protein>
    <recommendedName>
        <fullName evidence="2">Lipoyl-binding domain-containing protein</fullName>
    </recommendedName>
</protein>
<dbReference type="EMBL" id="SIDB01000002">
    <property type="protein sequence ID" value="KAI3436243.1"/>
    <property type="molecule type" value="Genomic_DNA"/>
</dbReference>
<feature type="compositionally biased region" description="Low complexity" evidence="1">
    <location>
        <begin position="20"/>
        <end position="31"/>
    </location>
</feature>
<dbReference type="Pfam" id="PF00364">
    <property type="entry name" value="Biotin_lipoyl"/>
    <property type="match status" value="1"/>
</dbReference>
<organism evidence="3 4">
    <name type="scientific">Chlorella vulgaris</name>
    <name type="common">Green alga</name>
    <dbReference type="NCBI Taxonomy" id="3077"/>
    <lineage>
        <taxon>Eukaryota</taxon>
        <taxon>Viridiplantae</taxon>
        <taxon>Chlorophyta</taxon>
        <taxon>core chlorophytes</taxon>
        <taxon>Trebouxiophyceae</taxon>
        <taxon>Chlorellales</taxon>
        <taxon>Chlorellaceae</taxon>
        <taxon>Chlorella clade</taxon>
        <taxon>Chlorella</taxon>
    </lineage>
</organism>
<proteinExistence type="predicted"/>
<name>A0A9D4Z0T1_CHLVU</name>
<gene>
    <name evidence="3" type="ORF">D9Q98_002297</name>
</gene>
<reference evidence="3" key="2">
    <citation type="submission" date="2020-11" db="EMBL/GenBank/DDBJ databases">
        <authorList>
            <person name="Cecchin M."/>
            <person name="Marcolungo L."/>
            <person name="Rossato M."/>
            <person name="Girolomoni L."/>
            <person name="Cosentino E."/>
            <person name="Cuine S."/>
            <person name="Li-Beisson Y."/>
            <person name="Delledonne M."/>
            <person name="Ballottari M."/>
        </authorList>
    </citation>
    <scope>NUCLEOTIDE SEQUENCE</scope>
    <source>
        <strain evidence="3">211/11P</strain>
        <tissue evidence="3">Whole cell</tissue>
    </source>
</reference>
<reference evidence="3" key="1">
    <citation type="journal article" date="2019" name="Plant J.">
        <title>Chlorella vulgaris genome assembly and annotation reveals the molecular basis for metabolic acclimation to high light conditions.</title>
        <authorList>
            <person name="Cecchin M."/>
            <person name="Marcolungo L."/>
            <person name="Rossato M."/>
            <person name="Girolomoni L."/>
            <person name="Cosentino E."/>
            <person name="Cuine S."/>
            <person name="Li-Beisson Y."/>
            <person name="Delledonne M."/>
            <person name="Ballottari M."/>
        </authorList>
    </citation>
    <scope>NUCLEOTIDE SEQUENCE</scope>
    <source>
        <strain evidence="3">211/11P</strain>
    </source>
</reference>
<dbReference type="CDD" id="cd06850">
    <property type="entry name" value="biotinyl_domain"/>
    <property type="match status" value="1"/>
</dbReference>
<evidence type="ECO:0000259" key="2">
    <source>
        <dbReference type="Pfam" id="PF00364"/>
    </source>
</evidence>